<accession>T0ZMT0</accession>
<sequence length="99" mass="11264">MTDFIRLLPDPPRQNTLPHSYWRRLRSGGGIPLAEPWASVEEVAKHLGVAKDSVYRWIDHRGLPAHKIGRLWKFKLSEVDHWVRAGGADAQDGEKDTAQ</sequence>
<dbReference type="InterPro" id="IPR041657">
    <property type="entry name" value="HTH_17"/>
</dbReference>
<dbReference type="Gene3D" id="1.10.10.10">
    <property type="entry name" value="Winged helix-like DNA-binding domain superfamily/Winged helix DNA-binding domain"/>
    <property type="match status" value="1"/>
</dbReference>
<keyword evidence="2" id="KW-0238">DNA-binding</keyword>
<dbReference type="AlphaFoldDB" id="T0ZMT0"/>
<proteinExistence type="predicted"/>
<feature type="domain" description="Helix-turn-helix" evidence="1">
    <location>
        <begin position="39"/>
        <end position="85"/>
    </location>
</feature>
<evidence type="ECO:0000259" key="1">
    <source>
        <dbReference type="Pfam" id="PF12728"/>
    </source>
</evidence>
<dbReference type="InterPro" id="IPR010093">
    <property type="entry name" value="SinI_DNA-bd"/>
</dbReference>
<dbReference type="GO" id="GO:0003677">
    <property type="term" value="F:DNA binding"/>
    <property type="evidence" value="ECO:0007669"/>
    <property type="project" value="UniProtKB-KW"/>
</dbReference>
<comment type="caution">
    <text evidence="2">The sequence shown here is derived from an EMBL/GenBank/DDBJ whole genome shotgun (WGS) entry which is preliminary data.</text>
</comment>
<dbReference type="InterPro" id="IPR009061">
    <property type="entry name" value="DNA-bd_dom_put_sf"/>
</dbReference>
<dbReference type="Pfam" id="PF12728">
    <property type="entry name" value="HTH_17"/>
    <property type="match status" value="1"/>
</dbReference>
<dbReference type="InterPro" id="IPR036388">
    <property type="entry name" value="WH-like_DNA-bd_sf"/>
</dbReference>
<reference evidence="2" key="2">
    <citation type="journal article" date="2014" name="ISME J.">
        <title>Microbial stratification in low pH oxic and suboxic macroscopic growths along an acid mine drainage.</title>
        <authorList>
            <person name="Mendez-Garcia C."/>
            <person name="Mesa V."/>
            <person name="Sprenger R.R."/>
            <person name="Richter M."/>
            <person name="Diez M.S."/>
            <person name="Solano J."/>
            <person name="Bargiela R."/>
            <person name="Golyshina O.V."/>
            <person name="Manteca A."/>
            <person name="Ramos J.L."/>
            <person name="Gallego J.R."/>
            <person name="Llorente I."/>
            <person name="Martins Dos Santos V.A."/>
            <person name="Jensen O.N."/>
            <person name="Pelaez A.I."/>
            <person name="Sanchez J."/>
            <person name="Ferrer M."/>
        </authorList>
    </citation>
    <scope>NUCLEOTIDE SEQUENCE</scope>
</reference>
<organism evidence="2">
    <name type="scientific">mine drainage metagenome</name>
    <dbReference type="NCBI Taxonomy" id="410659"/>
    <lineage>
        <taxon>unclassified sequences</taxon>
        <taxon>metagenomes</taxon>
        <taxon>ecological metagenomes</taxon>
    </lineage>
</organism>
<name>T0ZMT0_9ZZZZ</name>
<dbReference type="SUPFAM" id="SSF46955">
    <property type="entry name" value="Putative DNA-binding domain"/>
    <property type="match status" value="1"/>
</dbReference>
<dbReference type="NCBIfam" id="TIGR01764">
    <property type="entry name" value="excise"/>
    <property type="match status" value="1"/>
</dbReference>
<dbReference type="EMBL" id="AUZZ01006611">
    <property type="protein sequence ID" value="EQD45772.1"/>
    <property type="molecule type" value="Genomic_DNA"/>
</dbReference>
<protein>
    <submittedName>
        <fullName evidence="2">Excisionase/Xis, DNA-binding domain protein</fullName>
    </submittedName>
</protein>
<reference evidence="2" key="1">
    <citation type="submission" date="2013-08" db="EMBL/GenBank/DDBJ databases">
        <authorList>
            <person name="Mendez C."/>
            <person name="Richter M."/>
            <person name="Ferrer M."/>
            <person name="Sanchez J."/>
        </authorList>
    </citation>
    <scope>NUCLEOTIDE SEQUENCE</scope>
</reference>
<evidence type="ECO:0000313" key="2">
    <source>
        <dbReference type="EMBL" id="EQD45772.1"/>
    </source>
</evidence>
<gene>
    <name evidence="2" type="ORF">B2A_09153</name>
</gene>